<name>A0A0S2IB28_9CHLO</name>
<sequence length="140" mass="16003">MHIQQLSKGTHENAALKQAVITNSDMSRFLFFVLHHGPEWADVNKRKACENAYIKANSHRCFNYVEDIYTTTYEQQSASINVPIKVYGVIYTSQREAAKVLGVARTTLIRICNDPNDLRAIKEEKRAPWTKVSLFGQKES</sequence>
<dbReference type="EMBL" id="KT624752">
    <property type="protein sequence ID" value="ALO20964.1"/>
    <property type="molecule type" value="Genomic_DNA"/>
</dbReference>
<reference evidence="1" key="1">
    <citation type="journal article" date="2015" name="BMC Evol. Biol.">
        <title>Chloroplast phylogenomic analysis of chlorophyte green algae identifies a novel lineage sister to the Sphaeropleales (Chlorophyceae).</title>
        <authorList>
            <person name="Lemieux C."/>
            <person name="Vincent A.T."/>
            <person name="Labarre A."/>
            <person name="Otis C."/>
            <person name="Turmel M."/>
        </authorList>
    </citation>
    <scope>NUCLEOTIDE SEQUENCE</scope>
</reference>
<keyword evidence="1" id="KW-0150">Chloroplast</keyword>
<dbReference type="SUPFAM" id="SSF64496">
    <property type="entry name" value="DNA-binding domain of intron-encoded endonucleases"/>
    <property type="match status" value="1"/>
</dbReference>
<protein>
    <submittedName>
        <fullName evidence="1">Putative GIY YIG homing endonuclease</fullName>
    </submittedName>
</protein>
<geneLocation type="chloroplast" evidence="1"/>
<dbReference type="GO" id="GO:0004519">
    <property type="term" value="F:endonuclease activity"/>
    <property type="evidence" value="ECO:0007669"/>
    <property type="project" value="UniProtKB-KW"/>
</dbReference>
<keyword evidence="1" id="KW-0934">Plastid</keyword>
<keyword evidence="1" id="KW-0540">Nuclease</keyword>
<accession>A0A0S2IB28</accession>
<keyword evidence="1" id="KW-0255">Endonuclease</keyword>
<organism evidence="1">
    <name type="scientific">Microglena monadina</name>
    <dbReference type="NCBI Taxonomy" id="47904"/>
    <lineage>
        <taxon>Eukaryota</taxon>
        <taxon>Viridiplantae</taxon>
        <taxon>Chlorophyta</taxon>
        <taxon>core chlorophytes</taxon>
        <taxon>Chlorophyceae</taxon>
        <taxon>CS clade</taxon>
        <taxon>Chlamydomonadales</taxon>
        <taxon>Chlamydomonadaceae</taxon>
        <taxon>Microglena</taxon>
    </lineage>
</organism>
<evidence type="ECO:0000313" key="1">
    <source>
        <dbReference type="EMBL" id="ALO20964.1"/>
    </source>
</evidence>
<proteinExistence type="predicted"/>
<gene>
    <name evidence="1" type="primary">orf140</name>
</gene>
<dbReference type="AlphaFoldDB" id="A0A0S2IB28"/>
<keyword evidence="1" id="KW-0378">Hydrolase</keyword>